<proteinExistence type="predicted"/>
<evidence type="ECO:0000313" key="2">
    <source>
        <dbReference type="EMBL" id="ASN72331.1"/>
    </source>
</evidence>
<feature type="domain" description="ParB-like N-terminal" evidence="1">
    <location>
        <begin position="21"/>
        <end position="94"/>
    </location>
</feature>
<protein>
    <recommendedName>
        <fullName evidence="1">ParB-like N-terminal domain-containing protein</fullName>
    </recommendedName>
</protein>
<dbReference type="SMART" id="SM00470">
    <property type="entry name" value="ParB"/>
    <property type="match status" value="1"/>
</dbReference>
<dbReference type="SUPFAM" id="SSF110849">
    <property type="entry name" value="ParB/Sulfiredoxin"/>
    <property type="match status" value="1"/>
</dbReference>
<dbReference type="InterPro" id="IPR003115">
    <property type="entry name" value="ParB_N"/>
</dbReference>
<name>A0A2H4JHI6_9CAUD</name>
<gene>
    <name evidence="2" type="ORF">7F12_7</name>
</gene>
<evidence type="ECO:0000259" key="1">
    <source>
        <dbReference type="SMART" id="SM00470"/>
    </source>
</evidence>
<organism evidence="2">
    <name type="scientific">uncultured Caudovirales phage</name>
    <dbReference type="NCBI Taxonomy" id="2100421"/>
    <lineage>
        <taxon>Viruses</taxon>
        <taxon>Duplodnaviria</taxon>
        <taxon>Heunggongvirae</taxon>
        <taxon>Uroviricota</taxon>
        <taxon>Caudoviricetes</taxon>
        <taxon>Peduoviridae</taxon>
        <taxon>Maltschvirus</taxon>
        <taxon>Maltschvirus maltsch</taxon>
    </lineage>
</organism>
<reference evidence="2" key="1">
    <citation type="submission" date="2017-06" db="EMBL/GenBank/DDBJ databases">
        <title>Novel phages from South African skin metaviromes.</title>
        <authorList>
            <person name="van Zyl L.J."/>
            <person name="Abrahams Y."/>
            <person name="Stander E.A."/>
            <person name="Kirby B.M."/>
            <person name="Clavaud C."/>
            <person name="Farcet C."/>
            <person name="Breton L."/>
            <person name="Trindade M.I."/>
        </authorList>
    </citation>
    <scope>NUCLEOTIDE SEQUENCE</scope>
</reference>
<sequence length="253" mass="29282">MINLKECKTAYHVYETNDYGLFSFIESNRNPSRNHVENLKKQIKNDYELPPIIVRENGEILDGQHRYIALVELEEPIQFLIKEDIRKDVLQKSNSFVSKWTINDHVNYHRKEGNQDYQDLYEFCQYSGLGANIAARILGSAKGNGITTKAIEEGKFFVKSKTDAYQFVDDVLMRIRMEHPTSKIINSLRTLYNIGTDTKTLVTVVNALEEELLMLNSFNKISERIVNLYNKKVSKSEKIKVTYNKAGKAVYKL</sequence>
<dbReference type="Gene3D" id="3.90.1530.10">
    <property type="entry name" value="Conserved hypothetical protein from pyrococcus furiosus pfu- 392566-001, ParB domain"/>
    <property type="match status" value="1"/>
</dbReference>
<dbReference type="InterPro" id="IPR036086">
    <property type="entry name" value="ParB/Sulfiredoxin_sf"/>
</dbReference>
<dbReference type="EMBL" id="MF417950">
    <property type="protein sequence ID" value="ASN72331.1"/>
    <property type="molecule type" value="Genomic_DNA"/>
</dbReference>
<accession>A0A2H4JHI6</accession>